<name>A0A915JUX1_ROMCU</name>
<reference evidence="2" key="1">
    <citation type="submission" date="2022-11" db="UniProtKB">
        <authorList>
            <consortium name="WormBaseParasite"/>
        </authorList>
    </citation>
    <scope>IDENTIFICATION</scope>
</reference>
<proteinExistence type="predicted"/>
<evidence type="ECO:0000313" key="2">
    <source>
        <dbReference type="WBParaSite" id="nRc.2.0.1.t29587-RA"/>
    </source>
</evidence>
<dbReference type="Proteomes" id="UP000887565">
    <property type="component" value="Unplaced"/>
</dbReference>
<evidence type="ECO:0000313" key="1">
    <source>
        <dbReference type="Proteomes" id="UP000887565"/>
    </source>
</evidence>
<accession>A0A915JUX1</accession>
<keyword evidence="1" id="KW-1185">Reference proteome</keyword>
<dbReference type="AlphaFoldDB" id="A0A915JUX1"/>
<dbReference type="WBParaSite" id="nRc.2.0.1.t29587-RA">
    <property type="protein sequence ID" value="nRc.2.0.1.t29587-RA"/>
    <property type="gene ID" value="nRc.2.0.1.g29587"/>
</dbReference>
<protein>
    <submittedName>
        <fullName evidence="2">Uncharacterized protein</fullName>
    </submittedName>
</protein>
<sequence>MMCIMFEGDVLFLKRPSSYSISEFFRVNPTRIQESFQLNIDYDKGAGSTDTGAVKKSCLKNHGKRSWSKNE</sequence>
<organism evidence="1 2">
    <name type="scientific">Romanomermis culicivorax</name>
    <name type="common">Nematode worm</name>
    <dbReference type="NCBI Taxonomy" id="13658"/>
    <lineage>
        <taxon>Eukaryota</taxon>
        <taxon>Metazoa</taxon>
        <taxon>Ecdysozoa</taxon>
        <taxon>Nematoda</taxon>
        <taxon>Enoplea</taxon>
        <taxon>Dorylaimia</taxon>
        <taxon>Mermithida</taxon>
        <taxon>Mermithoidea</taxon>
        <taxon>Mermithidae</taxon>
        <taxon>Romanomermis</taxon>
    </lineage>
</organism>